<comment type="caution">
    <text evidence="3">The sequence shown here is derived from an EMBL/GenBank/DDBJ whole genome shotgun (WGS) entry which is preliminary data.</text>
</comment>
<feature type="region of interest" description="Disordered" evidence="1">
    <location>
        <begin position="350"/>
        <end position="402"/>
    </location>
</feature>
<keyword evidence="4" id="KW-1185">Reference proteome</keyword>
<dbReference type="InterPro" id="IPR001214">
    <property type="entry name" value="SET_dom"/>
</dbReference>
<feature type="domain" description="SET" evidence="2">
    <location>
        <begin position="205"/>
        <end position="333"/>
    </location>
</feature>
<dbReference type="Proteomes" id="UP001476247">
    <property type="component" value="Unassembled WGS sequence"/>
</dbReference>
<proteinExistence type="predicted"/>
<accession>A0ABP9XXX6</accession>
<name>A0ABP9XXX6_9FUNG</name>
<dbReference type="SUPFAM" id="SSF82199">
    <property type="entry name" value="SET domain"/>
    <property type="match status" value="1"/>
</dbReference>
<sequence length="450" mass="51892">MEPLKRKRKTPIQPRWYNQAYLLFLALRQHSQDSLPRTELIEAAIELDKKIGVELQLPRVFRGKTPKNSASATLTNNSDRYFVAYKPEGSKSTHFKLAYTPGNVDDAVTEYQNWFKKLIDHDWPFCFGVPKSIDESHYHTPVSHVDDLESMDKELVDLKLIDEETNKLKAYTEPSPPTTTKQKEPEPLITLDQLDLTNIPQSWHDIVQVKPSLIPFGGNGLFAKRKLPYNTPIGFYFGVPMTEDEFDSLKDRVGRSSEYSIMYRRTVLDATDDQGQPVTDPTNPRYCPFHFMNETSSQKAASIAFVEGAVVNQIICWTKKEIEKDEELLVWYGKDVHRYWTKEEEEAQQKQQQQQQQQQQQKRKNCKKKDKKSSTTTTKSNNNNNNNNTSSSSSNSSNSNSSDILAKDEFVIIDESSAYFSPTQLQIQRDAQPLNQITLVNYTKEQVEKW</sequence>
<evidence type="ECO:0000256" key="1">
    <source>
        <dbReference type="SAM" id="MobiDB-lite"/>
    </source>
</evidence>
<evidence type="ECO:0000313" key="4">
    <source>
        <dbReference type="Proteomes" id="UP001476247"/>
    </source>
</evidence>
<protein>
    <recommendedName>
        <fullName evidence="2">SET domain-containing protein</fullName>
    </recommendedName>
</protein>
<feature type="compositionally biased region" description="Low complexity" evidence="1">
    <location>
        <begin position="350"/>
        <end position="360"/>
    </location>
</feature>
<feature type="compositionally biased region" description="Low complexity" evidence="1">
    <location>
        <begin position="374"/>
        <end position="402"/>
    </location>
</feature>
<gene>
    <name evidence="3" type="ORF">HPULCUR_005021</name>
</gene>
<organism evidence="3 4">
    <name type="scientific">Helicostylum pulchrum</name>
    <dbReference type="NCBI Taxonomy" id="562976"/>
    <lineage>
        <taxon>Eukaryota</taxon>
        <taxon>Fungi</taxon>
        <taxon>Fungi incertae sedis</taxon>
        <taxon>Mucoromycota</taxon>
        <taxon>Mucoromycotina</taxon>
        <taxon>Mucoromycetes</taxon>
        <taxon>Mucorales</taxon>
        <taxon>Mucorineae</taxon>
        <taxon>Mucoraceae</taxon>
        <taxon>Helicostylum</taxon>
    </lineage>
</organism>
<dbReference type="PROSITE" id="PS50280">
    <property type="entry name" value="SET"/>
    <property type="match status" value="1"/>
</dbReference>
<evidence type="ECO:0000313" key="3">
    <source>
        <dbReference type="EMBL" id="GAA5799605.1"/>
    </source>
</evidence>
<dbReference type="InterPro" id="IPR046341">
    <property type="entry name" value="SET_dom_sf"/>
</dbReference>
<feature type="compositionally biased region" description="Basic residues" evidence="1">
    <location>
        <begin position="361"/>
        <end position="371"/>
    </location>
</feature>
<dbReference type="Pfam" id="PF00856">
    <property type="entry name" value="SET"/>
    <property type="match status" value="1"/>
</dbReference>
<evidence type="ECO:0000259" key="2">
    <source>
        <dbReference type="PROSITE" id="PS50280"/>
    </source>
</evidence>
<reference evidence="3 4" key="1">
    <citation type="submission" date="2024-04" db="EMBL/GenBank/DDBJ databases">
        <title>genome sequences of Mucor flavus KT1a and Helicostylum pulchrum KT1b strains isolation_sourced from the surface of a dry-aged beef.</title>
        <authorList>
            <person name="Toyotome T."/>
            <person name="Hosono M."/>
            <person name="Torimaru M."/>
            <person name="Fukuda K."/>
            <person name="Mikami N."/>
        </authorList>
    </citation>
    <scope>NUCLEOTIDE SEQUENCE [LARGE SCALE GENOMIC DNA]</scope>
    <source>
        <strain evidence="3 4">KT1b</strain>
    </source>
</reference>
<dbReference type="EMBL" id="BAABUJ010000013">
    <property type="protein sequence ID" value="GAA5799605.1"/>
    <property type="molecule type" value="Genomic_DNA"/>
</dbReference>
<dbReference type="Gene3D" id="2.170.270.10">
    <property type="entry name" value="SET domain"/>
    <property type="match status" value="1"/>
</dbReference>